<organism evidence="1 2">
    <name type="scientific">Pseudomonas coronafaciens pv. coronafaciens</name>
    <dbReference type="NCBI Taxonomy" id="235275"/>
    <lineage>
        <taxon>Bacteria</taxon>
        <taxon>Pseudomonadati</taxon>
        <taxon>Pseudomonadota</taxon>
        <taxon>Gammaproteobacteria</taxon>
        <taxon>Pseudomonadales</taxon>
        <taxon>Pseudomonadaceae</taxon>
        <taxon>Pseudomonas</taxon>
        <taxon>Pseudomonas coronafaciens</taxon>
    </lineage>
</organism>
<evidence type="ECO:0000313" key="2">
    <source>
        <dbReference type="Proteomes" id="UP000423413"/>
    </source>
</evidence>
<evidence type="ECO:0000313" key="1">
    <source>
        <dbReference type="EMBL" id="QGT80402.1"/>
    </source>
</evidence>
<proteinExistence type="predicted"/>
<dbReference type="Proteomes" id="UP000423413">
    <property type="component" value="Chromosome"/>
</dbReference>
<accession>A0AAE6QCU2</accession>
<dbReference type="EMBL" id="CP046441">
    <property type="protein sequence ID" value="QGT80402.1"/>
    <property type="molecule type" value="Genomic_DNA"/>
</dbReference>
<gene>
    <name evidence="1" type="ORF">GMO17_04030</name>
</gene>
<sequence>MVPSTVKLTRHGQGDLGAADWGKEGDGLYASARHLWATAIVRTRQFEGLEDIRIIRKTINRHTIINRSFPRASMLLIGYCVEMYLKGGLTKLLIGCADDVFRSTLKSYSHDLEKLAKDLIPDLNGTQRSDLRSLSKLVLNDARYPVEANGKEEYVKLSNKRTSATHNGAIFRRYCKLAKHLRARIARIDADSNDPCSTSHWLVGVDGYLCYRYGGHLSPRMTYRRCTSADLAEEVTYQEVLTVINNAGLLLPGAIETYAIYADQVKNGKRMLKKLTA</sequence>
<name>A0AAE6QCU2_9PSED</name>
<reference evidence="1 2" key="1">
    <citation type="submission" date="2019-11" db="EMBL/GenBank/DDBJ databases">
        <title>Complete genome sequence of Pseudomonas syringae pv. coronafaciens isolate B19001 originated in imported oat cereal.</title>
        <authorList>
            <person name="Kim S.M."/>
            <person name="Lee B.C."/>
            <person name="Seo S.J."/>
            <person name="Lee J.E."/>
            <person name="Choi N.J."/>
            <person name="Park J.H."/>
        </authorList>
    </citation>
    <scope>NUCLEOTIDE SEQUENCE [LARGE SCALE GENOMIC DNA]</scope>
    <source>
        <strain evidence="1 2">B19001</strain>
    </source>
</reference>
<dbReference type="RefSeq" id="WP_191892758.1">
    <property type="nucleotide sequence ID" value="NZ_CP046441.1"/>
</dbReference>
<dbReference type="AlphaFoldDB" id="A0AAE6QCU2"/>
<protein>
    <submittedName>
        <fullName evidence="1">Uncharacterized protein</fullName>
    </submittedName>
</protein>